<dbReference type="AlphaFoldDB" id="K3XMH1"/>
<reference evidence="2" key="1">
    <citation type="journal article" date="2012" name="Nat. Biotechnol.">
        <title>Reference genome sequence of the model plant Setaria.</title>
        <authorList>
            <person name="Bennetzen J.L."/>
            <person name="Schmutz J."/>
            <person name="Wang H."/>
            <person name="Percifield R."/>
            <person name="Hawkins J."/>
            <person name="Pontaroli A.C."/>
            <person name="Estep M."/>
            <person name="Feng L."/>
            <person name="Vaughn J.N."/>
            <person name="Grimwood J."/>
            <person name="Jenkins J."/>
            <person name="Barry K."/>
            <person name="Lindquist E."/>
            <person name="Hellsten U."/>
            <person name="Deshpande S."/>
            <person name="Wang X."/>
            <person name="Wu X."/>
            <person name="Mitros T."/>
            <person name="Triplett J."/>
            <person name="Yang X."/>
            <person name="Ye C.Y."/>
            <person name="Mauro-Herrera M."/>
            <person name="Wang L."/>
            <person name="Li P."/>
            <person name="Sharma M."/>
            <person name="Sharma R."/>
            <person name="Ronald P.C."/>
            <person name="Panaud O."/>
            <person name="Kellogg E.A."/>
            <person name="Brutnell T.P."/>
            <person name="Doust A.N."/>
            <person name="Tuskan G.A."/>
            <person name="Rokhsar D."/>
            <person name="Devos K.M."/>
        </authorList>
    </citation>
    <scope>NUCLEOTIDE SEQUENCE [LARGE SCALE GENOMIC DNA]</scope>
    <source>
        <strain evidence="2">cv. Yugu1</strain>
    </source>
</reference>
<dbReference type="Gramene" id="KQL07793">
    <property type="protein sequence ID" value="KQL07793"/>
    <property type="gene ID" value="SETIT_003094mg"/>
</dbReference>
<keyword evidence="2" id="KW-1185">Reference proteome</keyword>
<dbReference type="InParanoid" id="K3XMH1"/>
<reference evidence="1" key="2">
    <citation type="submission" date="2018-08" db="UniProtKB">
        <authorList>
            <consortium name="EnsemblPlants"/>
        </authorList>
    </citation>
    <scope>IDENTIFICATION</scope>
    <source>
        <strain evidence="1">Yugu1</strain>
    </source>
</reference>
<evidence type="ECO:0000313" key="1">
    <source>
        <dbReference type="EnsemblPlants" id="KQL07793"/>
    </source>
</evidence>
<name>K3XMH1_SETIT</name>
<evidence type="ECO:0000313" key="2">
    <source>
        <dbReference type="Proteomes" id="UP000004995"/>
    </source>
</evidence>
<protein>
    <submittedName>
        <fullName evidence="1">Uncharacterized protein</fullName>
    </submittedName>
</protein>
<dbReference type="EMBL" id="AGNK02003376">
    <property type="status" value="NOT_ANNOTATED_CDS"/>
    <property type="molecule type" value="Genomic_DNA"/>
</dbReference>
<dbReference type="HOGENOM" id="CLU_1527739_0_0_1"/>
<dbReference type="Proteomes" id="UP000004995">
    <property type="component" value="Unassembled WGS sequence"/>
</dbReference>
<accession>K3XMH1</accession>
<proteinExistence type="predicted"/>
<dbReference type="EnsemblPlants" id="KQL07793">
    <property type="protein sequence ID" value="KQL07793"/>
    <property type="gene ID" value="SETIT_003094mg"/>
</dbReference>
<sequence length="176" mass="19922">MWETYHKEACPWVGKAFGRATYKAQQQVSLQELLQPLLFPVLLNSTSDVGCLLRCSFWYLLSALIHMPTTATQPMRAQVAIARARGHAPASTRVTRPLRLGRAMIVLKVLVVVVDLPQFSSSGYRFHWCWMSRACPHRRCRPAAFADPGWHHLVTIDKFVRPRDGATDAAPEAWPE</sequence>
<organism evidence="1 2">
    <name type="scientific">Setaria italica</name>
    <name type="common">Foxtail millet</name>
    <name type="synonym">Panicum italicum</name>
    <dbReference type="NCBI Taxonomy" id="4555"/>
    <lineage>
        <taxon>Eukaryota</taxon>
        <taxon>Viridiplantae</taxon>
        <taxon>Streptophyta</taxon>
        <taxon>Embryophyta</taxon>
        <taxon>Tracheophyta</taxon>
        <taxon>Spermatophyta</taxon>
        <taxon>Magnoliopsida</taxon>
        <taxon>Liliopsida</taxon>
        <taxon>Poales</taxon>
        <taxon>Poaceae</taxon>
        <taxon>PACMAD clade</taxon>
        <taxon>Panicoideae</taxon>
        <taxon>Panicodae</taxon>
        <taxon>Paniceae</taxon>
        <taxon>Cenchrinae</taxon>
        <taxon>Setaria</taxon>
    </lineage>
</organism>